<comment type="caution">
    <text evidence="5">The sequence shown here is derived from an EMBL/GenBank/DDBJ whole genome shotgun (WGS) entry which is preliminary data.</text>
</comment>
<evidence type="ECO:0000256" key="4">
    <source>
        <dbReference type="ARBA" id="ARBA00023237"/>
    </source>
</evidence>
<evidence type="ECO:0000313" key="6">
    <source>
        <dbReference type="Proteomes" id="UP000197208"/>
    </source>
</evidence>
<organism evidence="5 6">
    <name type="scientific">Deinococcus indicus</name>
    <dbReference type="NCBI Taxonomy" id="223556"/>
    <lineage>
        <taxon>Bacteria</taxon>
        <taxon>Thermotogati</taxon>
        <taxon>Deinococcota</taxon>
        <taxon>Deinococci</taxon>
        <taxon>Deinococcales</taxon>
        <taxon>Deinococcaceae</taxon>
        <taxon>Deinococcus</taxon>
    </lineage>
</organism>
<keyword evidence="4" id="KW-0998">Cell outer membrane</keyword>
<dbReference type="RefSeq" id="WP_088249829.1">
    <property type="nucleotide sequence ID" value="NZ_NHMK01000027.1"/>
</dbReference>
<dbReference type="InterPro" id="IPR045584">
    <property type="entry name" value="Pilin-like"/>
</dbReference>
<evidence type="ECO:0000313" key="5">
    <source>
        <dbReference type="EMBL" id="OWL94188.1"/>
    </source>
</evidence>
<dbReference type="SUPFAM" id="SSF54523">
    <property type="entry name" value="Pili subunits"/>
    <property type="match status" value="1"/>
</dbReference>
<dbReference type="NCBIfam" id="TIGR02532">
    <property type="entry name" value="IV_pilin_GFxxxE"/>
    <property type="match status" value="1"/>
</dbReference>
<proteinExistence type="predicted"/>
<sequence>MRQGFTLIELLVVIAIIAALAVLLLPSYAGTINDTDRRAATLHAQAVRLALNTALAGNPQRTTATWGNVNCTSARDITASGVTTPNGGNGWSDAPRGTSCVAVSETQRTYRVTVTLADGSTASTP</sequence>
<evidence type="ECO:0000256" key="1">
    <source>
        <dbReference type="ARBA" id="ARBA00004203"/>
    </source>
</evidence>
<dbReference type="InterPro" id="IPR012902">
    <property type="entry name" value="N_methyl_site"/>
</dbReference>
<evidence type="ECO:0000256" key="3">
    <source>
        <dbReference type="ARBA" id="ARBA00022764"/>
    </source>
</evidence>
<dbReference type="EMBL" id="NHMK01000027">
    <property type="protein sequence ID" value="OWL94188.1"/>
    <property type="molecule type" value="Genomic_DNA"/>
</dbReference>
<name>A0A246BH18_9DEIO</name>
<dbReference type="GO" id="GO:0042597">
    <property type="term" value="C:periplasmic space"/>
    <property type="evidence" value="ECO:0007669"/>
    <property type="project" value="UniProtKB-SubCell"/>
</dbReference>
<gene>
    <name evidence="5" type="ORF">CBQ26_16965</name>
</gene>
<dbReference type="OrthoDB" id="72698at2"/>
<dbReference type="GO" id="GO:0009279">
    <property type="term" value="C:cell outer membrane"/>
    <property type="evidence" value="ECO:0007669"/>
    <property type="project" value="UniProtKB-SubCell"/>
</dbReference>
<keyword evidence="4" id="KW-0472">Membrane</keyword>
<keyword evidence="3" id="KW-0574">Periplasm</keyword>
<dbReference type="Gene3D" id="3.30.700.10">
    <property type="entry name" value="Glycoprotein, Type 4 Pilin"/>
    <property type="match status" value="1"/>
</dbReference>
<evidence type="ECO:0000256" key="2">
    <source>
        <dbReference type="ARBA" id="ARBA00004418"/>
    </source>
</evidence>
<dbReference type="PROSITE" id="PS00409">
    <property type="entry name" value="PROKAR_NTER_METHYL"/>
    <property type="match status" value="1"/>
</dbReference>
<accession>A0A246BH18</accession>
<dbReference type="AlphaFoldDB" id="A0A246BH18"/>
<reference evidence="5 6" key="1">
    <citation type="submission" date="2017-05" db="EMBL/GenBank/DDBJ databases">
        <title>De novo genome assembly of Deniococcus indicus strain DR1.</title>
        <authorList>
            <person name="Chauhan D."/>
            <person name="Yennamalli R.M."/>
            <person name="Priyadarshini R."/>
        </authorList>
    </citation>
    <scope>NUCLEOTIDE SEQUENCE [LARGE SCALE GENOMIC DNA]</scope>
    <source>
        <strain evidence="5 6">DR1</strain>
    </source>
</reference>
<comment type="subcellular location">
    <subcellularLocation>
        <location evidence="1">Cell outer membrane</location>
        <topology evidence="1">Single-pass membrane protein</topology>
    </subcellularLocation>
    <subcellularLocation>
        <location evidence="2">Periplasm</location>
    </subcellularLocation>
</comment>
<keyword evidence="6" id="KW-1185">Reference proteome</keyword>
<protein>
    <submittedName>
        <fullName evidence="5">Prepilin-type cleavage/methylation domain-containing protein</fullName>
    </submittedName>
</protein>
<dbReference type="Pfam" id="PF07963">
    <property type="entry name" value="N_methyl"/>
    <property type="match status" value="1"/>
</dbReference>
<dbReference type="Proteomes" id="UP000197208">
    <property type="component" value="Unassembled WGS sequence"/>
</dbReference>